<evidence type="ECO:0000313" key="1">
    <source>
        <dbReference type="EMBL" id="MBF4769896.1"/>
    </source>
</evidence>
<dbReference type="RefSeq" id="WP_194698044.1">
    <property type="nucleotide sequence ID" value="NZ_JADKPO010000034.1"/>
</dbReference>
<dbReference type="Proteomes" id="UP000660668">
    <property type="component" value="Unassembled WGS sequence"/>
</dbReference>
<proteinExistence type="predicted"/>
<name>A0A930VS26_9ACTN</name>
<sequence length="233" mass="26076">MSAELAPGRALDAVLHLMDRQVVDRDGRMVCKVDDVELTEHPDRTWEVTGLLAGPPALVPRFGGRLGRALEESWRRLGVEEGDRLVPWRIPLALVGELGSGVRVLAARDDLLQRQTDSPPAPGEVRRRLNDVLQLEARAPDGERLGRVLDVRLRAVRREPLQLLAEGLVIGRGRPGGYLGYDREPQQGPWLLNRLVRRIHRHSAYVPLHDTGPTDWEAQVVEIRGPLLPLDHP</sequence>
<gene>
    <name evidence="1" type="ORF">ISU10_19160</name>
</gene>
<keyword evidence="2" id="KW-1185">Reference proteome</keyword>
<evidence type="ECO:0000313" key="2">
    <source>
        <dbReference type="Proteomes" id="UP000660668"/>
    </source>
</evidence>
<reference evidence="1" key="1">
    <citation type="submission" date="2020-11" db="EMBL/GenBank/DDBJ databases">
        <title>Nocardioides cynanchi sp. nov., isolated from soil of rhizosphere of Cynanchum wilfordii.</title>
        <authorList>
            <person name="Lee J.-S."/>
            <person name="Suh M.K."/>
            <person name="Kim J.-S."/>
        </authorList>
    </citation>
    <scope>NUCLEOTIDE SEQUENCE</scope>
    <source>
        <strain evidence="1">KCTC 19276</strain>
    </source>
</reference>
<organism evidence="1 2">
    <name type="scientific">Nocardioides agariphilus</name>
    <dbReference type="NCBI Taxonomy" id="433664"/>
    <lineage>
        <taxon>Bacteria</taxon>
        <taxon>Bacillati</taxon>
        <taxon>Actinomycetota</taxon>
        <taxon>Actinomycetes</taxon>
        <taxon>Propionibacteriales</taxon>
        <taxon>Nocardioidaceae</taxon>
        <taxon>Nocardioides</taxon>
    </lineage>
</organism>
<dbReference type="EMBL" id="JADKPO010000034">
    <property type="protein sequence ID" value="MBF4769896.1"/>
    <property type="molecule type" value="Genomic_DNA"/>
</dbReference>
<accession>A0A930VS26</accession>
<protein>
    <submittedName>
        <fullName evidence="1">Uncharacterized protein</fullName>
    </submittedName>
</protein>
<dbReference type="AlphaFoldDB" id="A0A930VS26"/>
<comment type="caution">
    <text evidence="1">The sequence shown here is derived from an EMBL/GenBank/DDBJ whole genome shotgun (WGS) entry which is preliminary data.</text>
</comment>